<dbReference type="Pfam" id="PF04352">
    <property type="entry name" value="ProQ"/>
    <property type="match status" value="1"/>
</dbReference>
<dbReference type="InterPro" id="IPR036442">
    <property type="entry name" value="ProQ/FinO_sf"/>
</dbReference>
<dbReference type="SMART" id="SM00945">
    <property type="entry name" value="ProQ"/>
    <property type="match status" value="1"/>
</dbReference>
<feature type="compositionally biased region" description="Basic residues" evidence="2">
    <location>
        <begin position="156"/>
        <end position="166"/>
    </location>
</feature>
<feature type="compositionally biased region" description="Basic and acidic residues" evidence="2">
    <location>
        <begin position="96"/>
        <end position="145"/>
    </location>
</feature>
<feature type="domain" description="ProQ/FinO" evidence="3">
    <location>
        <begin position="9"/>
        <end position="120"/>
    </location>
</feature>
<evidence type="ECO:0000259" key="3">
    <source>
        <dbReference type="SMART" id="SM00945"/>
    </source>
</evidence>
<accession>A0ABS1E6N0</accession>
<evidence type="ECO:0000256" key="1">
    <source>
        <dbReference type="ARBA" id="ARBA00022884"/>
    </source>
</evidence>
<gene>
    <name evidence="4" type="ORF">CKO13_07200</name>
</gene>
<dbReference type="EMBL" id="NRSH01000069">
    <property type="protein sequence ID" value="MBK1726807.1"/>
    <property type="molecule type" value="Genomic_DNA"/>
</dbReference>
<dbReference type="InterPro" id="IPR016103">
    <property type="entry name" value="ProQ/FinO"/>
</dbReference>
<sequence length="166" mass="19078">MTEESKKEQKARQVREAREWLQWRFPALFEPGVPLAIGEHAPIHETARAEGGPEPWAIRAALQSWTHHPKYLKALAQQHTRRHVDGSEAEPVTAEQAERARRQLAEIERKRKQAQEDEKRRKAKQQEGKKAPQGEEPQGKKESEAAKPGGRPTITLKKKRRPQSQQ</sequence>
<keyword evidence="1" id="KW-0694">RNA-binding</keyword>
<keyword evidence="5" id="KW-1185">Reference proteome</keyword>
<name>A0ABS1E6N0_9GAMM</name>
<protein>
    <recommendedName>
        <fullName evidence="3">ProQ/FinO domain-containing protein</fullName>
    </recommendedName>
</protein>
<evidence type="ECO:0000256" key="2">
    <source>
        <dbReference type="SAM" id="MobiDB-lite"/>
    </source>
</evidence>
<dbReference type="Proteomes" id="UP000738126">
    <property type="component" value="Unassembled WGS sequence"/>
</dbReference>
<evidence type="ECO:0000313" key="5">
    <source>
        <dbReference type="Proteomes" id="UP000738126"/>
    </source>
</evidence>
<reference evidence="4 5" key="1">
    <citation type="journal article" date="2020" name="Microorganisms">
        <title>Osmotic Adaptation and Compatible Solute Biosynthesis of Phototrophic Bacteria as Revealed from Genome Analyses.</title>
        <authorList>
            <person name="Imhoff J.F."/>
            <person name="Rahn T."/>
            <person name="Kunzel S."/>
            <person name="Keller A."/>
            <person name="Neulinger S.C."/>
        </authorList>
    </citation>
    <scope>NUCLEOTIDE SEQUENCE [LARGE SCALE GENOMIC DNA]</scope>
    <source>
        <strain evidence="4 5">DSM 15116</strain>
    </source>
</reference>
<evidence type="ECO:0000313" key="4">
    <source>
        <dbReference type="EMBL" id="MBK1726807.1"/>
    </source>
</evidence>
<proteinExistence type="predicted"/>
<dbReference type="Gene3D" id="1.10.1710.10">
    <property type="entry name" value="ProQ/FinO domain"/>
    <property type="match status" value="1"/>
</dbReference>
<comment type="caution">
    <text evidence="4">The sequence shown here is derived from an EMBL/GenBank/DDBJ whole genome shotgun (WGS) entry which is preliminary data.</text>
</comment>
<dbReference type="SUPFAM" id="SSF48657">
    <property type="entry name" value="FinO-like"/>
    <property type="match status" value="1"/>
</dbReference>
<organism evidence="4 5">
    <name type="scientific">Halorhodospira neutriphila</name>
    <dbReference type="NCBI Taxonomy" id="168379"/>
    <lineage>
        <taxon>Bacteria</taxon>
        <taxon>Pseudomonadati</taxon>
        <taxon>Pseudomonadota</taxon>
        <taxon>Gammaproteobacteria</taxon>
        <taxon>Chromatiales</taxon>
        <taxon>Ectothiorhodospiraceae</taxon>
        <taxon>Halorhodospira</taxon>
    </lineage>
</organism>
<feature type="region of interest" description="Disordered" evidence="2">
    <location>
        <begin position="77"/>
        <end position="166"/>
    </location>
</feature>
<dbReference type="RefSeq" id="WP_200258776.1">
    <property type="nucleotide sequence ID" value="NZ_NRSH01000069.1"/>
</dbReference>